<dbReference type="GO" id="GO:0005576">
    <property type="term" value="C:extracellular region"/>
    <property type="evidence" value="ECO:0007669"/>
    <property type="project" value="UniProtKB-SubCell"/>
</dbReference>
<dbReference type="InterPro" id="IPR033764">
    <property type="entry name" value="Sdr_B"/>
</dbReference>
<reference evidence="5 6" key="1">
    <citation type="submission" date="2017-05" db="EMBL/GenBank/DDBJ databases">
        <title>Virgibacillus sp. AK90 isolated from a saltern of Kakinada, India.</title>
        <authorList>
            <person name="Gupta V."/>
            <person name="Sidhu C."/>
            <person name="Korpole S."/>
            <person name="Pinnaka A.K."/>
        </authorList>
    </citation>
    <scope>NUCLEOTIDE SEQUENCE [LARGE SCALE GENOMIC DNA]</scope>
    <source>
        <strain evidence="5 6">AK90</strain>
    </source>
</reference>
<dbReference type="RefSeq" id="WP_147301683.1">
    <property type="nucleotide sequence ID" value="NZ_NFZX01000125.1"/>
</dbReference>
<name>A0A3E0WHS0_9BACI</name>
<organism evidence="5 6">
    <name type="scientific">Virgibacillus dokdonensis</name>
    <dbReference type="NCBI Taxonomy" id="302167"/>
    <lineage>
        <taxon>Bacteria</taxon>
        <taxon>Bacillati</taxon>
        <taxon>Bacillota</taxon>
        <taxon>Bacilli</taxon>
        <taxon>Bacillales</taxon>
        <taxon>Bacillaceae</taxon>
        <taxon>Virgibacillus</taxon>
    </lineage>
</organism>
<protein>
    <recommendedName>
        <fullName evidence="4">SD-repeat containing protein B domain-containing protein</fullName>
    </recommendedName>
</protein>
<dbReference type="AlphaFoldDB" id="A0A3E0WHS0"/>
<sequence>MPASITGIVFDDVNGNGVYDGGEPGIPNVFVVLQDPNGVCTDVQTDGSGNYTFPSLTVAGDYTVYETVADPLVSCPPTNFTQPTGFNTSTTPRTIALTITATDIANNVVFSNQNFGHQNITTWTCDPNAFQIAGVPTGAFSINLVTGASTSLGQLTPAGTYNAIGFNVQDNTIWGS</sequence>
<comment type="subcellular location">
    <subcellularLocation>
        <location evidence="1">Secreted</location>
    </subcellularLocation>
</comment>
<evidence type="ECO:0000256" key="2">
    <source>
        <dbReference type="ARBA" id="ARBA00022525"/>
    </source>
</evidence>
<evidence type="ECO:0000256" key="3">
    <source>
        <dbReference type="ARBA" id="ARBA00022729"/>
    </source>
</evidence>
<accession>A0A3E0WHS0</accession>
<evidence type="ECO:0000256" key="1">
    <source>
        <dbReference type="ARBA" id="ARBA00004613"/>
    </source>
</evidence>
<dbReference type="SUPFAM" id="SSF117074">
    <property type="entry name" value="Hypothetical protein PA1324"/>
    <property type="match status" value="1"/>
</dbReference>
<dbReference type="Proteomes" id="UP000256488">
    <property type="component" value="Unassembled WGS sequence"/>
</dbReference>
<evidence type="ECO:0000259" key="4">
    <source>
        <dbReference type="Pfam" id="PF17210"/>
    </source>
</evidence>
<dbReference type="Gene3D" id="2.60.40.10">
    <property type="entry name" value="Immunoglobulins"/>
    <property type="match status" value="1"/>
</dbReference>
<keyword evidence="3" id="KW-0732">Signal</keyword>
<comment type="caution">
    <text evidence="5">The sequence shown here is derived from an EMBL/GenBank/DDBJ whole genome shotgun (WGS) entry which is preliminary data.</text>
</comment>
<gene>
    <name evidence="5" type="ORF">CAI16_20240</name>
</gene>
<feature type="domain" description="SD-repeat containing protein B" evidence="4">
    <location>
        <begin position="4"/>
        <end position="73"/>
    </location>
</feature>
<evidence type="ECO:0000313" key="5">
    <source>
        <dbReference type="EMBL" id="RFA31687.1"/>
    </source>
</evidence>
<dbReference type="Pfam" id="PF17210">
    <property type="entry name" value="SdrD_B"/>
    <property type="match status" value="1"/>
</dbReference>
<evidence type="ECO:0000313" key="6">
    <source>
        <dbReference type="Proteomes" id="UP000256488"/>
    </source>
</evidence>
<proteinExistence type="predicted"/>
<keyword evidence="2" id="KW-0964">Secreted</keyword>
<dbReference type="InterPro" id="IPR013783">
    <property type="entry name" value="Ig-like_fold"/>
</dbReference>
<feature type="non-terminal residue" evidence="5">
    <location>
        <position position="176"/>
    </location>
</feature>
<dbReference type="EMBL" id="NFZX01000125">
    <property type="protein sequence ID" value="RFA31687.1"/>
    <property type="molecule type" value="Genomic_DNA"/>
</dbReference>